<evidence type="ECO:0000313" key="3">
    <source>
        <dbReference type="Proteomes" id="UP000800040"/>
    </source>
</evidence>
<organism evidence="2 3">
    <name type="scientific">Decorospora gaudefroyi</name>
    <dbReference type="NCBI Taxonomy" id="184978"/>
    <lineage>
        <taxon>Eukaryota</taxon>
        <taxon>Fungi</taxon>
        <taxon>Dikarya</taxon>
        <taxon>Ascomycota</taxon>
        <taxon>Pezizomycotina</taxon>
        <taxon>Dothideomycetes</taxon>
        <taxon>Pleosporomycetidae</taxon>
        <taxon>Pleosporales</taxon>
        <taxon>Pleosporineae</taxon>
        <taxon>Pleosporaceae</taxon>
        <taxon>Decorospora</taxon>
    </lineage>
</organism>
<reference evidence="2" key="1">
    <citation type="submission" date="2020-01" db="EMBL/GenBank/DDBJ databases">
        <authorList>
            <consortium name="DOE Joint Genome Institute"/>
            <person name="Haridas S."/>
            <person name="Albert R."/>
            <person name="Binder M."/>
            <person name="Bloem J."/>
            <person name="Labutti K."/>
            <person name="Salamov A."/>
            <person name="Andreopoulos B."/>
            <person name="Baker S.E."/>
            <person name="Barry K."/>
            <person name="Bills G."/>
            <person name="Bluhm B.H."/>
            <person name="Cannon C."/>
            <person name="Castanera R."/>
            <person name="Culley D.E."/>
            <person name="Daum C."/>
            <person name="Ezra D."/>
            <person name="Gonzalez J.B."/>
            <person name="Henrissat B."/>
            <person name="Kuo A."/>
            <person name="Liang C."/>
            <person name="Lipzen A."/>
            <person name="Lutzoni F."/>
            <person name="Magnuson J."/>
            <person name="Mondo S."/>
            <person name="Nolan M."/>
            <person name="Ohm R."/>
            <person name="Pangilinan J."/>
            <person name="Park H.-J."/>
            <person name="Ramirez L."/>
            <person name="Alfaro M."/>
            <person name="Sun H."/>
            <person name="Tritt A."/>
            <person name="Yoshinaga Y."/>
            <person name="Zwiers L.-H."/>
            <person name="Turgeon B.G."/>
            <person name="Goodwin S.B."/>
            <person name="Spatafora J.W."/>
            <person name="Crous P.W."/>
            <person name="Grigoriev I.V."/>
        </authorList>
    </citation>
    <scope>NUCLEOTIDE SEQUENCE</scope>
    <source>
        <strain evidence="2">P77</strain>
    </source>
</reference>
<gene>
    <name evidence="2" type="ORF">BDW02DRAFT_570554</name>
</gene>
<keyword evidence="3" id="KW-1185">Reference proteome</keyword>
<name>A0A6A5KCD0_9PLEO</name>
<accession>A0A6A5KCD0</accession>
<dbReference type="OrthoDB" id="3001700at2759"/>
<evidence type="ECO:0000313" key="2">
    <source>
        <dbReference type="EMBL" id="KAF1832967.1"/>
    </source>
</evidence>
<evidence type="ECO:0000256" key="1">
    <source>
        <dbReference type="SAM" id="MobiDB-lite"/>
    </source>
</evidence>
<protein>
    <submittedName>
        <fullName evidence="2">Uncharacterized protein</fullName>
    </submittedName>
</protein>
<feature type="region of interest" description="Disordered" evidence="1">
    <location>
        <begin position="79"/>
        <end position="101"/>
    </location>
</feature>
<dbReference type="EMBL" id="ML975328">
    <property type="protein sequence ID" value="KAF1832967.1"/>
    <property type="molecule type" value="Genomic_DNA"/>
</dbReference>
<sequence>MAVGIFTILAGLVALAAAYFYFFGISPELKRKMEQQALRTMGENKMSYMAKSESSGTPCCRPRPIQTDMQLLTNPQVRSTKYPRPTKKTSRTSGRASAISPGVPCRIPLESKLVKPRIHSPVRLLAANTLVCTVRVATGLRDSAANLSKSVSDNVNWDTIQSYPKAALGRVSTMTGKSKETTQRTVEKKTE</sequence>
<proteinExistence type="predicted"/>
<dbReference type="Proteomes" id="UP000800040">
    <property type="component" value="Unassembled WGS sequence"/>
</dbReference>
<dbReference type="AlphaFoldDB" id="A0A6A5KCD0"/>